<feature type="transmembrane region" description="Helical" evidence="9">
    <location>
        <begin position="62"/>
        <end position="85"/>
    </location>
</feature>
<name>F3KQZ8_9BURK</name>
<dbReference type="PANTHER" id="PTHR30443">
    <property type="entry name" value="INNER MEMBRANE PROTEIN"/>
    <property type="match status" value="1"/>
</dbReference>
<evidence type="ECO:0000256" key="1">
    <source>
        <dbReference type="ARBA" id="ARBA00004429"/>
    </source>
</evidence>
<dbReference type="PANTHER" id="PTHR30443:SF0">
    <property type="entry name" value="PHOSPHOETHANOLAMINE TRANSFERASE EPTA"/>
    <property type="match status" value="1"/>
</dbReference>
<dbReference type="STRING" id="887062.HGR_04368"/>
<dbReference type="GO" id="GO:0005886">
    <property type="term" value="C:plasma membrane"/>
    <property type="evidence" value="ECO:0007669"/>
    <property type="project" value="UniProtKB-SubCell"/>
</dbReference>
<dbReference type="OrthoDB" id="9786870at2"/>
<dbReference type="Pfam" id="PF00884">
    <property type="entry name" value="Sulfatase"/>
    <property type="match status" value="1"/>
</dbReference>
<dbReference type="InterPro" id="IPR040423">
    <property type="entry name" value="PEA_transferase"/>
</dbReference>
<evidence type="ECO:0000256" key="3">
    <source>
        <dbReference type="ARBA" id="ARBA00022519"/>
    </source>
</evidence>
<evidence type="ECO:0000259" key="10">
    <source>
        <dbReference type="Pfam" id="PF00884"/>
    </source>
</evidence>
<evidence type="ECO:0000256" key="5">
    <source>
        <dbReference type="ARBA" id="ARBA00022692"/>
    </source>
</evidence>
<feature type="transmembrane region" description="Helical" evidence="9">
    <location>
        <begin position="136"/>
        <end position="158"/>
    </location>
</feature>
<dbReference type="Proteomes" id="UP000016368">
    <property type="component" value="Unassembled WGS sequence"/>
</dbReference>
<evidence type="ECO:0000256" key="8">
    <source>
        <dbReference type="SAM" id="MobiDB-lite"/>
    </source>
</evidence>
<organism evidence="12 13">
    <name type="scientific">Hylemonella gracilis ATCC 19624</name>
    <dbReference type="NCBI Taxonomy" id="887062"/>
    <lineage>
        <taxon>Bacteria</taxon>
        <taxon>Pseudomonadati</taxon>
        <taxon>Pseudomonadota</taxon>
        <taxon>Betaproteobacteria</taxon>
        <taxon>Burkholderiales</taxon>
        <taxon>Comamonadaceae</taxon>
        <taxon>Hylemonella</taxon>
    </lineage>
</organism>
<dbReference type="InterPro" id="IPR017850">
    <property type="entry name" value="Alkaline_phosphatase_core_sf"/>
</dbReference>
<feature type="domain" description="Phosphoethanolamine transferase N-terminal" evidence="11">
    <location>
        <begin position="77"/>
        <end position="220"/>
    </location>
</feature>
<dbReference type="CDD" id="cd16017">
    <property type="entry name" value="LptA"/>
    <property type="match status" value="1"/>
</dbReference>
<accession>F3KQZ8</accession>
<evidence type="ECO:0000256" key="9">
    <source>
        <dbReference type="SAM" id="Phobius"/>
    </source>
</evidence>
<evidence type="ECO:0000313" key="13">
    <source>
        <dbReference type="Proteomes" id="UP000016368"/>
    </source>
</evidence>
<feature type="transmembrane region" description="Helical" evidence="9">
    <location>
        <begin position="92"/>
        <end position="110"/>
    </location>
</feature>
<dbReference type="EMBL" id="AEGR01000042">
    <property type="protein sequence ID" value="EGI77699.1"/>
    <property type="molecule type" value="Genomic_DNA"/>
</dbReference>
<keyword evidence="2" id="KW-1003">Cell membrane</keyword>
<keyword evidence="13" id="KW-1185">Reference proteome</keyword>
<evidence type="ECO:0000313" key="12">
    <source>
        <dbReference type="EMBL" id="EGI77699.1"/>
    </source>
</evidence>
<evidence type="ECO:0000256" key="2">
    <source>
        <dbReference type="ARBA" id="ARBA00022475"/>
    </source>
</evidence>
<evidence type="ECO:0000256" key="7">
    <source>
        <dbReference type="ARBA" id="ARBA00023136"/>
    </source>
</evidence>
<evidence type="ECO:0000256" key="6">
    <source>
        <dbReference type="ARBA" id="ARBA00022989"/>
    </source>
</evidence>
<comment type="caution">
    <text evidence="12">The sequence shown here is derived from an EMBL/GenBank/DDBJ whole genome shotgun (WGS) entry which is preliminary data.</text>
</comment>
<protein>
    <submittedName>
        <fullName evidence="12">Putative sulfatase membrane protein</fullName>
    </submittedName>
</protein>
<feature type="transmembrane region" description="Helical" evidence="9">
    <location>
        <begin position="170"/>
        <end position="191"/>
    </location>
</feature>
<gene>
    <name evidence="12" type="ORF">HGR_04368</name>
</gene>
<feature type="region of interest" description="Disordered" evidence="8">
    <location>
        <begin position="580"/>
        <end position="600"/>
    </location>
</feature>
<keyword evidence="4" id="KW-0808">Transferase</keyword>
<evidence type="ECO:0000256" key="4">
    <source>
        <dbReference type="ARBA" id="ARBA00022679"/>
    </source>
</evidence>
<dbReference type="SUPFAM" id="SSF53649">
    <property type="entry name" value="Alkaline phosphatase-like"/>
    <property type="match status" value="1"/>
</dbReference>
<dbReference type="InterPro" id="IPR058130">
    <property type="entry name" value="PEA_transf_C"/>
</dbReference>
<dbReference type="GO" id="GO:0009244">
    <property type="term" value="P:lipopolysaccharide core region biosynthetic process"/>
    <property type="evidence" value="ECO:0007669"/>
    <property type="project" value="TreeGrafter"/>
</dbReference>
<keyword evidence="3" id="KW-0997">Cell inner membrane</keyword>
<dbReference type="GO" id="GO:0016776">
    <property type="term" value="F:phosphotransferase activity, phosphate group as acceptor"/>
    <property type="evidence" value="ECO:0007669"/>
    <property type="project" value="TreeGrafter"/>
</dbReference>
<keyword evidence="5 9" id="KW-0812">Transmembrane</keyword>
<keyword evidence="6 9" id="KW-1133">Transmembrane helix</keyword>
<dbReference type="RefSeq" id="WP_006296853.1">
    <property type="nucleotide sequence ID" value="NZ_AEGR01000042.1"/>
</dbReference>
<dbReference type="Gene3D" id="3.40.720.10">
    <property type="entry name" value="Alkaline Phosphatase, subunit A"/>
    <property type="match status" value="1"/>
</dbReference>
<dbReference type="InterPro" id="IPR012549">
    <property type="entry name" value="EptA-like_N"/>
</dbReference>
<sequence length="600" mass="66050">MKFWKKARQDGPKTNKDGLIARPQLSSEALLAWGTLYVLLACNTPFWRAAMVGRDWGALSSWGFAAALLVACASAYFAFLALLTWPVPRRGVRPVLAVLFLASATAAWYMDRYAVHFDKDMLRNVLATNWDEARELLNWGLAGNVLLFGALPAALLWWPRIPQRSWTRTLVWRGSSILGALVLAMASVWSVSADFAALNRNHKEVRYLLTPANLVVAAMREAVGPGVLASRQSRQVVGADARLGAVWQQPQRQGRPALFVLVVGETARAPNFSLNGYERLTNPELTRLRASGQLVNFSHVTSCGTSTEVSLPCMFSPFGRRHYDEEQILTHESLLHVLARAGFQVLWRDNQGGCKGVCDGLPTQQLNHAKVEGLCLEGQCLDEVLVHGLSKIAADAALASDGRGNLFIVLHQLGSHGPAYFRRYPAAYKRFGPACEDESLRNCTPDQVRNAYDNSLLYTDHVLSRVVEFLDQVGGPKGHYDTAMLYLSDHGESLGESGLYLHGMPWAIAPREQTQVPMVTWLSPAFAQHFGVDMACLRERSDEALSHDNLFHSMLGLLDVQTSVYEPALDLFRPCRTSGQATAPAASPMVSPLKPAGSTR</sequence>
<dbReference type="eggNOG" id="COG2194">
    <property type="taxonomic scope" value="Bacteria"/>
</dbReference>
<dbReference type="AlphaFoldDB" id="F3KQZ8"/>
<dbReference type="Pfam" id="PF08019">
    <property type="entry name" value="EptA_B_N"/>
    <property type="match status" value="1"/>
</dbReference>
<dbReference type="InterPro" id="IPR000917">
    <property type="entry name" value="Sulfatase_N"/>
</dbReference>
<feature type="domain" description="Sulfatase N-terminal" evidence="10">
    <location>
        <begin position="259"/>
        <end position="560"/>
    </location>
</feature>
<comment type="subcellular location">
    <subcellularLocation>
        <location evidence="1">Cell inner membrane</location>
        <topology evidence="1">Multi-pass membrane protein</topology>
    </subcellularLocation>
</comment>
<evidence type="ECO:0000259" key="11">
    <source>
        <dbReference type="Pfam" id="PF08019"/>
    </source>
</evidence>
<reference evidence="12 13" key="1">
    <citation type="journal article" date="2011" name="EMBO J.">
        <title>Structural diversity of bacterial flagellar motors.</title>
        <authorList>
            <person name="Chen S."/>
            <person name="Beeby M."/>
            <person name="Murphy G.E."/>
            <person name="Leadbetter J.R."/>
            <person name="Hendrixson D.R."/>
            <person name="Briegel A."/>
            <person name="Li Z."/>
            <person name="Shi J."/>
            <person name="Tocheva E.I."/>
            <person name="Muller A."/>
            <person name="Dobro M.J."/>
            <person name="Jensen G.J."/>
        </authorList>
    </citation>
    <scope>NUCLEOTIDE SEQUENCE [LARGE SCALE GENOMIC DNA]</scope>
    <source>
        <strain evidence="12 13">ATCC 19624</strain>
    </source>
</reference>
<feature type="transmembrane region" description="Helical" evidence="9">
    <location>
        <begin position="30"/>
        <end position="50"/>
    </location>
</feature>
<dbReference type="NCBIfam" id="NF028537">
    <property type="entry name" value="P_eth_NH2_trans"/>
    <property type="match status" value="1"/>
</dbReference>
<proteinExistence type="predicted"/>
<keyword evidence="7 9" id="KW-0472">Membrane</keyword>